<dbReference type="EMBL" id="MGAF01000003">
    <property type="protein sequence ID" value="OGK42910.1"/>
    <property type="molecule type" value="Genomic_DNA"/>
</dbReference>
<dbReference type="PANTHER" id="PTHR10000">
    <property type="entry name" value="PHOSPHOSERINE PHOSPHATASE"/>
    <property type="match status" value="1"/>
</dbReference>
<dbReference type="SFLD" id="SFLDS00003">
    <property type="entry name" value="Haloacid_Dehalogenase"/>
    <property type="match status" value="1"/>
</dbReference>
<name>A0A1F7IHR3_9BACT</name>
<dbReference type="SFLD" id="SFLDG01140">
    <property type="entry name" value="C2.B:_Phosphomannomutase_and_P"/>
    <property type="match status" value="1"/>
</dbReference>
<dbReference type="STRING" id="1802055.A3A74_03225"/>
<reference evidence="1 2" key="1">
    <citation type="journal article" date="2016" name="Nat. Commun.">
        <title>Thousands of microbial genomes shed light on interconnected biogeochemical processes in an aquifer system.</title>
        <authorList>
            <person name="Anantharaman K."/>
            <person name="Brown C.T."/>
            <person name="Hug L.A."/>
            <person name="Sharon I."/>
            <person name="Castelle C.J."/>
            <person name="Probst A.J."/>
            <person name="Thomas B.C."/>
            <person name="Singh A."/>
            <person name="Wilkins M.J."/>
            <person name="Karaoz U."/>
            <person name="Brodie E.L."/>
            <person name="Williams K.H."/>
            <person name="Hubbard S.S."/>
            <person name="Banfield J.F."/>
        </authorList>
    </citation>
    <scope>NUCLEOTIDE SEQUENCE [LARGE SCALE GENOMIC DNA]</scope>
</reference>
<evidence type="ECO:0000313" key="2">
    <source>
        <dbReference type="Proteomes" id="UP000179270"/>
    </source>
</evidence>
<accession>A0A1F7IHR3</accession>
<dbReference type="GO" id="GO:0016791">
    <property type="term" value="F:phosphatase activity"/>
    <property type="evidence" value="ECO:0007669"/>
    <property type="project" value="UniProtKB-ARBA"/>
</dbReference>
<proteinExistence type="predicted"/>
<protein>
    <recommendedName>
        <fullName evidence="3">Haloacid dehalogenase</fullName>
    </recommendedName>
</protein>
<dbReference type="NCBIfam" id="TIGR00099">
    <property type="entry name" value="Cof-subfamily"/>
    <property type="match status" value="1"/>
</dbReference>
<dbReference type="GO" id="GO:0005829">
    <property type="term" value="C:cytosol"/>
    <property type="evidence" value="ECO:0007669"/>
    <property type="project" value="TreeGrafter"/>
</dbReference>
<dbReference type="Proteomes" id="UP000179270">
    <property type="component" value="Unassembled WGS sequence"/>
</dbReference>
<dbReference type="AlphaFoldDB" id="A0A1F7IHR3"/>
<dbReference type="InterPro" id="IPR006379">
    <property type="entry name" value="HAD-SF_hydro_IIB"/>
</dbReference>
<dbReference type="PROSITE" id="PS01228">
    <property type="entry name" value="COF_1"/>
    <property type="match status" value="1"/>
</dbReference>
<dbReference type="InterPro" id="IPR000150">
    <property type="entry name" value="Cof"/>
</dbReference>
<organism evidence="1 2">
    <name type="scientific">Candidatus Roizmanbacteria bacterium RIFCSPLOWO2_01_FULL_35_13</name>
    <dbReference type="NCBI Taxonomy" id="1802055"/>
    <lineage>
        <taxon>Bacteria</taxon>
        <taxon>Candidatus Roizmaniibacteriota</taxon>
    </lineage>
</organism>
<dbReference type="Gene3D" id="3.30.1240.10">
    <property type="match status" value="1"/>
</dbReference>
<dbReference type="SUPFAM" id="SSF56784">
    <property type="entry name" value="HAD-like"/>
    <property type="match status" value="1"/>
</dbReference>
<gene>
    <name evidence="1" type="ORF">A3A74_03225</name>
</gene>
<dbReference type="InterPro" id="IPR036412">
    <property type="entry name" value="HAD-like_sf"/>
</dbReference>
<dbReference type="InterPro" id="IPR023214">
    <property type="entry name" value="HAD_sf"/>
</dbReference>
<evidence type="ECO:0000313" key="1">
    <source>
        <dbReference type="EMBL" id="OGK42910.1"/>
    </source>
</evidence>
<dbReference type="PANTHER" id="PTHR10000:SF8">
    <property type="entry name" value="HAD SUPERFAMILY HYDROLASE-LIKE, TYPE 3"/>
    <property type="match status" value="1"/>
</dbReference>
<dbReference type="NCBIfam" id="TIGR01484">
    <property type="entry name" value="HAD-SF-IIB"/>
    <property type="match status" value="1"/>
</dbReference>
<dbReference type="Gene3D" id="3.40.50.1000">
    <property type="entry name" value="HAD superfamily/HAD-like"/>
    <property type="match status" value="1"/>
</dbReference>
<dbReference type="GO" id="GO:0000287">
    <property type="term" value="F:magnesium ion binding"/>
    <property type="evidence" value="ECO:0007669"/>
    <property type="project" value="TreeGrafter"/>
</dbReference>
<evidence type="ECO:0008006" key="3">
    <source>
        <dbReference type="Google" id="ProtNLM"/>
    </source>
</evidence>
<dbReference type="Pfam" id="PF08282">
    <property type="entry name" value="Hydrolase_3"/>
    <property type="match status" value="1"/>
</dbReference>
<sequence length="271" mass="30904">MNLKAILSDFDGTLVNKQNIYSSEVKELLDLIKNRNVHFSLATGRAYFGRVQKFLSALNLFNYHIFNGGALIFNNKNNKILFKQPISSDSINKIINYLLETRLNFSCETINLAYMNKVIKEPYYAKLSSMRPLNKLSDKSEVLKVLLFGILNHLSETEVENHKKKLSALCKDISIIKFKYIDRYGMDITSEKATKHTAVLEYEKLLKIPRNQIVAIGDGLNDYPLFTACGYKIAMENAPKELKEIADFIAPTVENNGTLVALEHIINKFKI</sequence>
<comment type="caution">
    <text evidence="1">The sequence shown here is derived from an EMBL/GenBank/DDBJ whole genome shotgun (WGS) entry which is preliminary data.</text>
</comment>